<proteinExistence type="predicted"/>
<evidence type="ECO:0000256" key="1">
    <source>
        <dbReference type="SAM" id="MobiDB-lite"/>
    </source>
</evidence>
<dbReference type="EMBL" id="BSSA01000013">
    <property type="protein sequence ID" value="GLW71664.1"/>
    <property type="molecule type" value="Genomic_DNA"/>
</dbReference>
<feature type="region of interest" description="Disordered" evidence="1">
    <location>
        <begin position="22"/>
        <end position="104"/>
    </location>
</feature>
<feature type="compositionally biased region" description="Pro residues" evidence="1">
    <location>
        <begin position="81"/>
        <end position="97"/>
    </location>
</feature>
<feature type="transmembrane region" description="Helical" evidence="2">
    <location>
        <begin position="110"/>
        <end position="134"/>
    </location>
</feature>
<feature type="compositionally biased region" description="Pro residues" evidence="1">
    <location>
        <begin position="34"/>
        <end position="69"/>
    </location>
</feature>
<comment type="caution">
    <text evidence="3">The sequence shown here is derived from an EMBL/GenBank/DDBJ whole genome shotgun (WGS) entry which is preliminary data.</text>
</comment>
<keyword evidence="2" id="KW-1133">Transmembrane helix</keyword>
<protein>
    <submittedName>
        <fullName evidence="3">Uncharacterized protein</fullName>
    </submittedName>
</protein>
<reference evidence="3" key="1">
    <citation type="submission" date="2023-02" db="EMBL/GenBank/DDBJ databases">
        <title>Kitasatospora phosalacinea NBRC 14627.</title>
        <authorList>
            <person name="Ichikawa N."/>
            <person name="Sato H."/>
            <person name="Tonouchi N."/>
        </authorList>
    </citation>
    <scope>NUCLEOTIDE SEQUENCE</scope>
    <source>
        <strain evidence="3">NBRC 14627</strain>
    </source>
</reference>
<dbReference type="SUPFAM" id="SSF81995">
    <property type="entry name" value="beta-sandwich domain of Sec23/24"/>
    <property type="match status" value="1"/>
</dbReference>
<evidence type="ECO:0000313" key="3">
    <source>
        <dbReference type="EMBL" id="GLW71664.1"/>
    </source>
</evidence>
<evidence type="ECO:0000313" key="4">
    <source>
        <dbReference type="Proteomes" id="UP001165041"/>
    </source>
</evidence>
<dbReference type="Proteomes" id="UP001165041">
    <property type="component" value="Unassembled WGS sequence"/>
</dbReference>
<keyword evidence="2" id="KW-0472">Membrane</keyword>
<gene>
    <name evidence="3" type="ORF">Kpho02_39630</name>
</gene>
<name>A0A9W6QAR9_9ACTN</name>
<sequence>MGVVGGCAMNGASFIQGDLVTYPPQSGVSGAGQPVPPYQQPPYQQQPPYPQAPHPQQQPYPQPPYPQGPSGPGLPQQYPQQFPPHFPQQQPFPPYGAPQPVRRGGAGRKLACAGVVLVVLLGVVAGGAVLLHVARQRAPVRQPLSSSGGGGAWEKVTAGLTAALAAKDEEAFVKPFAAGATKEKQRLVFRNLVKIPWETARWEPGLTMDGQLTVDFVHQVKGVDNFPITEQYGWKVLSAASGPSPDPMAGPPPGVDEVVTEVGGVKDDRGKDAGFGYYPAPWDAYDELAVQVRDHLVVMSDKGQAAELNRDVDVLARAAADDLAAWQKYGPAPTGDRKGASGFFVVLEKNRDVYNKLYRGDGKPNDSLEAGVNMPMQAAQGPKAGDGELLIGGSRIVMDTTGSRFTSDQWQGGVTDIGRHEMAHAIVAPLLTTSGGFDGSGGPRDWVSEGFAEYMALRGKDSLARDELNAYLKDVPFDGQLPGNGDEFYASDADRRTANYTLSGDALRFMASKYGDAKVFAFVAAQYGQPKEYEQQVTAATGQPLAQFQAAWAAHVRSAVPARR</sequence>
<organism evidence="3 4">
    <name type="scientific">Kitasatospora phosalacinea</name>
    <dbReference type="NCBI Taxonomy" id="2065"/>
    <lineage>
        <taxon>Bacteria</taxon>
        <taxon>Bacillati</taxon>
        <taxon>Actinomycetota</taxon>
        <taxon>Actinomycetes</taxon>
        <taxon>Kitasatosporales</taxon>
        <taxon>Streptomycetaceae</taxon>
        <taxon>Kitasatospora</taxon>
    </lineage>
</organism>
<accession>A0A9W6QAR9</accession>
<evidence type="ECO:0000256" key="2">
    <source>
        <dbReference type="SAM" id="Phobius"/>
    </source>
</evidence>
<keyword evidence="2" id="KW-0812">Transmembrane</keyword>
<dbReference type="AlphaFoldDB" id="A0A9W6QAR9"/>